<sequence>MPTSSLRKKSTGTNHYENHNSFLLNELNKGKNSDNNRKLSESDYSQINYSAYQTKETGKTSFNYYNDHRYENLDTTDYISWSCVKDDTFDYQLEEDVVVVVGEEEDNDTTRKVGEKVSDNTGECGFRVGLVGGDWCRDQDVPDAPTRDPVSLKSIKYGPGHEKYPSWPGSVRPDTSDKPQRSHSWTEKTTYPKEKVTSYARPYTKRTNASFTQQLKTVMERCEKITPESYQKTMEQVEEREKRIYLPRLDREGNSLGDQDYMVPSPPERDKPSLTQADLEKYYRENHLTKLDNEDYSTPYDDIRKPPPLTQADLEEYSRSYDDVLKPLHQHQGSYAQSEGYHSYVSSSELTTTPFLDRLRRDSDSGIRSQQWSEEDNRAGRDSVVTTSSGSASSSETLKWHGSMSDVSVSSNSCRSRQLIAHSSRVPPPQRHYSESVLYLGNQSGSNWQSKGDRSQQLKLFPVNTYTVQPNEPSKPVISPTSVPKMSVAERISELERQQQTQRFAYYDPDKRHKVSDPTLKAIQKKALLSFYERHQHTTSGMTPNGVPMQSRLADAGWKTEQKLTSPVGQVVSTEASRRISAPPLPPPRSMTSRRASCASDMSLSSWSKANHSYSCSLVGPAIIGPSISVDDWVPELPPKKPHLRSIPPPLPQRSPSPIQVPPTDSEIDSLHSPKSLPSFNRMPTPDLPPPPPPPPTVEEEVVSFDEPLPPPPPEVEWHLATAVPIRSTPMSSGRASPQSPVRYSPVKDCSDVESTRVVDQNENIRSHYMPDAYEIQYDQNAINAIMESNRLAELQKKKHSSKGKHSSSKDFDEKSPLKVHIENRPPLPLPRDVHHTSERKQDGCDRDTWQSCKENQPDVKVPFMRSISKPENSTRTSVKLGKNDVRSSLRHSSKKPGMLNGKQKGRISPDTCGLPNKSPAKTKSVIEFAKPVAVKKVSEYECRVPIRDRDGLTVFEGPVIEDPKQTTDKSEDVQTYKG</sequence>
<dbReference type="AlphaFoldDB" id="A0AAN8S6A3"/>
<accession>A0AAN8S6A3</accession>
<feature type="compositionally biased region" description="Pro residues" evidence="1">
    <location>
        <begin position="647"/>
        <end position="661"/>
    </location>
</feature>
<feature type="compositionally biased region" description="Basic residues" evidence="1">
    <location>
        <begin position="1"/>
        <end position="10"/>
    </location>
</feature>
<evidence type="ECO:0000313" key="2">
    <source>
        <dbReference type="EMBL" id="KAK6629124.1"/>
    </source>
</evidence>
<organism evidence="2 3">
    <name type="scientific">Polyplax serrata</name>
    <name type="common">Common mouse louse</name>
    <dbReference type="NCBI Taxonomy" id="468196"/>
    <lineage>
        <taxon>Eukaryota</taxon>
        <taxon>Metazoa</taxon>
        <taxon>Ecdysozoa</taxon>
        <taxon>Arthropoda</taxon>
        <taxon>Hexapoda</taxon>
        <taxon>Insecta</taxon>
        <taxon>Pterygota</taxon>
        <taxon>Neoptera</taxon>
        <taxon>Paraneoptera</taxon>
        <taxon>Psocodea</taxon>
        <taxon>Troctomorpha</taxon>
        <taxon>Phthiraptera</taxon>
        <taxon>Anoplura</taxon>
        <taxon>Polyplacidae</taxon>
        <taxon>Polyplax</taxon>
    </lineage>
</organism>
<dbReference type="EMBL" id="JAWJWE010000036">
    <property type="protein sequence ID" value="KAK6629124.1"/>
    <property type="molecule type" value="Genomic_DNA"/>
</dbReference>
<feature type="region of interest" description="Disordered" evidence="1">
    <location>
        <begin position="640"/>
        <end position="755"/>
    </location>
</feature>
<feature type="compositionally biased region" description="Pro residues" evidence="1">
    <location>
        <begin position="686"/>
        <end position="697"/>
    </location>
</feature>
<proteinExistence type="predicted"/>
<feature type="compositionally biased region" description="Basic and acidic residues" evidence="1">
    <location>
        <begin position="832"/>
        <end position="849"/>
    </location>
</feature>
<feature type="compositionally biased region" description="Basic and acidic residues" evidence="1">
    <location>
        <begin position="28"/>
        <end position="41"/>
    </location>
</feature>
<feature type="compositionally biased region" description="Polar residues" evidence="1">
    <location>
        <begin position="729"/>
        <end position="742"/>
    </location>
</feature>
<dbReference type="Proteomes" id="UP001372834">
    <property type="component" value="Unassembled WGS sequence"/>
</dbReference>
<feature type="region of interest" description="Disordered" evidence="1">
    <location>
        <begin position="564"/>
        <end position="594"/>
    </location>
</feature>
<feature type="region of interest" description="Disordered" evidence="1">
    <location>
        <begin position="366"/>
        <end position="409"/>
    </location>
</feature>
<protein>
    <recommendedName>
        <fullName evidence="4">Protein Shroom</fullName>
    </recommendedName>
</protein>
<evidence type="ECO:0000313" key="3">
    <source>
        <dbReference type="Proteomes" id="UP001372834"/>
    </source>
</evidence>
<comment type="caution">
    <text evidence="2">The sequence shown here is derived from an EMBL/GenBank/DDBJ whole genome shotgun (WGS) entry which is preliminary data.</text>
</comment>
<feature type="compositionally biased region" description="Basic and acidic residues" evidence="1">
    <location>
        <begin position="174"/>
        <end position="189"/>
    </location>
</feature>
<feature type="region of interest" description="Disordered" evidence="1">
    <location>
        <begin position="241"/>
        <end position="320"/>
    </location>
</feature>
<feature type="region of interest" description="Disordered" evidence="1">
    <location>
        <begin position="1"/>
        <end position="42"/>
    </location>
</feature>
<evidence type="ECO:0008006" key="4">
    <source>
        <dbReference type="Google" id="ProtNLM"/>
    </source>
</evidence>
<reference evidence="2 3" key="1">
    <citation type="submission" date="2023-10" db="EMBL/GenBank/DDBJ databases">
        <title>Genomes of two closely related lineages of the louse Polyplax serrata with different host specificities.</title>
        <authorList>
            <person name="Martinu J."/>
            <person name="Tarabai H."/>
            <person name="Stefka J."/>
            <person name="Hypsa V."/>
        </authorList>
    </citation>
    <scope>NUCLEOTIDE SEQUENCE [LARGE SCALE GENOMIC DNA]</scope>
    <source>
        <strain evidence="2">HR10_N</strain>
    </source>
</reference>
<feature type="region of interest" description="Disordered" evidence="1">
    <location>
        <begin position="794"/>
        <end position="920"/>
    </location>
</feature>
<feature type="compositionally biased region" description="Basic and acidic residues" evidence="1">
    <location>
        <begin position="267"/>
        <end position="293"/>
    </location>
</feature>
<feature type="compositionally biased region" description="Basic residues" evidence="1">
    <location>
        <begin position="797"/>
        <end position="807"/>
    </location>
</feature>
<feature type="compositionally biased region" description="Low complexity" evidence="1">
    <location>
        <begin position="383"/>
        <end position="395"/>
    </location>
</feature>
<evidence type="ECO:0000256" key="1">
    <source>
        <dbReference type="SAM" id="MobiDB-lite"/>
    </source>
</evidence>
<feature type="compositionally biased region" description="Polar residues" evidence="1">
    <location>
        <begin position="11"/>
        <end position="23"/>
    </location>
</feature>
<feature type="region of interest" description="Disordered" evidence="1">
    <location>
        <begin position="137"/>
        <end position="189"/>
    </location>
</feature>
<feature type="compositionally biased region" description="Basic and acidic residues" evidence="1">
    <location>
        <begin position="962"/>
        <end position="979"/>
    </location>
</feature>
<feature type="compositionally biased region" description="Polar residues" evidence="1">
    <location>
        <begin position="564"/>
        <end position="575"/>
    </location>
</feature>
<feature type="region of interest" description="Disordered" evidence="1">
    <location>
        <begin position="958"/>
        <end position="979"/>
    </location>
</feature>
<name>A0AAN8S6A3_POLSC</name>
<feature type="compositionally biased region" description="Basic and acidic residues" evidence="1">
    <location>
        <begin position="241"/>
        <end position="253"/>
    </location>
</feature>
<gene>
    <name evidence="2" type="ORF">RUM43_002941</name>
</gene>
<feature type="compositionally biased region" description="Basic and acidic residues" evidence="1">
    <location>
        <begin position="808"/>
        <end position="824"/>
    </location>
</feature>